<comment type="subcellular location">
    <subcellularLocation>
        <location evidence="1">Membrane</location>
        <topology evidence="1">Multi-pass membrane protein</topology>
    </subcellularLocation>
</comment>
<keyword evidence="5 6" id="KW-0472">Membrane</keyword>
<name>F8FQH8_PAEMK</name>
<dbReference type="KEGG" id="pms:KNP414_00635"/>
<evidence type="ECO:0000313" key="9">
    <source>
        <dbReference type="Proteomes" id="UP000006620"/>
    </source>
</evidence>
<evidence type="ECO:0000313" key="8">
    <source>
        <dbReference type="EMBL" id="AEI39239.1"/>
    </source>
</evidence>
<dbReference type="GO" id="GO:0000271">
    <property type="term" value="P:polysaccharide biosynthetic process"/>
    <property type="evidence" value="ECO:0007669"/>
    <property type="project" value="InterPro"/>
</dbReference>
<dbReference type="EMBL" id="CP002869">
    <property type="protein sequence ID" value="AEI39239.1"/>
    <property type="molecule type" value="Genomic_DNA"/>
</dbReference>
<evidence type="ECO:0000256" key="3">
    <source>
        <dbReference type="ARBA" id="ARBA00022692"/>
    </source>
</evidence>
<evidence type="ECO:0000256" key="6">
    <source>
        <dbReference type="SAM" id="Phobius"/>
    </source>
</evidence>
<evidence type="ECO:0000256" key="1">
    <source>
        <dbReference type="ARBA" id="ARBA00004141"/>
    </source>
</evidence>
<feature type="transmembrane region" description="Helical" evidence="6">
    <location>
        <begin position="106"/>
        <end position="127"/>
    </location>
</feature>
<dbReference type="HOGENOM" id="CLU_083873_4_0_9"/>
<dbReference type="InterPro" id="IPR051401">
    <property type="entry name" value="GtrA_CellWall_Glycosyl"/>
</dbReference>
<dbReference type="RefSeq" id="WP_013914405.1">
    <property type="nucleotide sequence ID" value="NC_015690.1"/>
</dbReference>
<evidence type="ECO:0000256" key="5">
    <source>
        <dbReference type="ARBA" id="ARBA00023136"/>
    </source>
</evidence>
<comment type="similarity">
    <text evidence="2">Belongs to the GtrA family.</text>
</comment>
<accession>F8FQH8</accession>
<dbReference type="InterPro" id="IPR007267">
    <property type="entry name" value="GtrA_DPMS_TM"/>
</dbReference>
<reference evidence="9" key="1">
    <citation type="submission" date="2011-06" db="EMBL/GenBank/DDBJ databases">
        <title>Complete genome sequence of Paenibacillus mucilaginosus KNP414.</title>
        <authorList>
            <person name="Wang J."/>
            <person name="Hu S."/>
            <person name="Hu X."/>
            <person name="Zhang B."/>
            <person name="Dong D."/>
            <person name="Zhang S."/>
            <person name="Zhao K."/>
            <person name="Wu D."/>
        </authorList>
    </citation>
    <scope>NUCLEOTIDE SEQUENCE [LARGE SCALE GENOMIC DNA]</scope>
    <source>
        <strain evidence="9">KNP414</strain>
    </source>
</reference>
<proteinExistence type="inferred from homology"/>
<organism evidence="8 9">
    <name type="scientific">Paenibacillus mucilaginosus (strain KNP414)</name>
    <dbReference type="NCBI Taxonomy" id="1036673"/>
    <lineage>
        <taxon>Bacteria</taxon>
        <taxon>Bacillati</taxon>
        <taxon>Bacillota</taxon>
        <taxon>Bacilli</taxon>
        <taxon>Bacillales</taxon>
        <taxon>Paenibacillaceae</taxon>
        <taxon>Paenibacillus</taxon>
    </lineage>
</organism>
<feature type="transmembrane region" description="Helical" evidence="6">
    <location>
        <begin position="12"/>
        <end position="31"/>
    </location>
</feature>
<feature type="transmembrane region" description="Helical" evidence="6">
    <location>
        <begin position="37"/>
        <end position="55"/>
    </location>
</feature>
<dbReference type="GO" id="GO:0005886">
    <property type="term" value="C:plasma membrane"/>
    <property type="evidence" value="ECO:0007669"/>
    <property type="project" value="TreeGrafter"/>
</dbReference>
<dbReference type="PANTHER" id="PTHR38459:SF1">
    <property type="entry name" value="PROPHAGE BACTOPRENOL-LINKED GLUCOSE TRANSLOCASE HOMOLOG"/>
    <property type="match status" value="1"/>
</dbReference>
<evidence type="ECO:0000256" key="2">
    <source>
        <dbReference type="ARBA" id="ARBA00009399"/>
    </source>
</evidence>
<protein>
    <recommendedName>
        <fullName evidence="7">GtrA/DPMS transmembrane domain-containing protein</fullName>
    </recommendedName>
</protein>
<feature type="transmembrane region" description="Helical" evidence="6">
    <location>
        <begin position="75"/>
        <end position="100"/>
    </location>
</feature>
<gene>
    <name evidence="8" type="ordered locus">KNP414_00635</name>
</gene>
<dbReference type="AlphaFoldDB" id="F8FQH8"/>
<evidence type="ECO:0000259" key="7">
    <source>
        <dbReference type="Pfam" id="PF04138"/>
    </source>
</evidence>
<reference evidence="8 9" key="2">
    <citation type="journal article" date="2013" name="Genome Announc.">
        <title>Genome Sequence of Growth-Improving Paenibacillus mucilaginosus Strain KNP414.</title>
        <authorList>
            <person name="Lu J.J."/>
            <person name="Wang J.F."/>
            <person name="Hu X.F."/>
        </authorList>
    </citation>
    <scope>NUCLEOTIDE SEQUENCE [LARGE SCALE GENOMIC DNA]</scope>
    <source>
        <strain evidence="8 9">KNP414</strain>
    </source>
</reference>
<feature type="domain" description="GtrA/DPMS transmembrane" evidence="7">
    <location>
        <begin position="11"/>
        <end position="134"/>
    </location>
</feature>
<keyword evidence="3 6" id="KW-0812">Transmembrane</keyword>
<sequence>MEIFIKNSLIKFLIVGIVNTVIGTGVMLFLFNIVDISYWYSTFFGNVAGALNSYFLNRSYTFKSTASFQQSALKFICVIIFSYFIAYFSSPYISVFIISFSSNFPAWLAGNLPILLGTIMYTFINYFGQKKFVFNK</sequence>
<keyword evidence="4 6" id="KW-1133">Transmembrane helix</keyword>
<dbReference type="Pfam" id="PF04138">
    <property type="entry name" value="GtrA_DPMS_TM"/>
    <property type="match status" value="1"/>
</dbReference>
<dbReference type="PANTHER" id="PTHR38459">
    <property type="entry name" value="PROPHAGE BACTOPRENOL-LINKED GLUCOSE TRANSLOCASE HOMOLOG"/>
    <property type="match status" value="1"/>
</dbReference>
<evidence type="ECO:0000256" key="4">
    <source>
        <dbReference type="ARBA" id="ARBA00022989"/>
    </source>
</evidence>
<dbReference type="Proteomes" id="UP000006620">
    <property type="component" value="Chromosome"/>
</dbReference>